<dbReference type="Pfam" id="PF02222">
    <property type="entry name" value="ATP-grasp"/>
    <property type="match status" value="1"/>
</dbReference>
<keyword evidence="4 5" id="KW-0436">Ligase</keyword>
<proteinExistence type="inferred from homology"/>
<dbReference type="Proteomes" id="UP001198830">
    <property type="component" value="Unassembled WGS sequence"/>
</dbReference>
<dbReference type="SUPFAM" id="SSF52440">
    <property type="entry name" value="PreATP-grasp domain"/>
    <property type="match status" value="1"/>
</dbReference>
<dbReference type="PANTHER" id="PTHR11609">
    <property type="entry name" value="PURINE BIOSYNTHESIS PROTEIN 6/7, PUR6/7"/>
    <property type="match status" value="1"/>
</dbReference>
<feature type="binding site" evidence="4">
    <location>
        <begin position="266"/>
        <end position="267"/>
    </location>
    <ligand>
        <name>ATP</name>
        <dbReference type="ChEBI" id="CHEBI:30616"/>
    </ligand>
</feature>
<dbReference type="EMBL" id="JAJGNP010000004">
    <property type="protein sequence ID" value="MCC4232535.1"/>
    <property type="molecule type" value="Genomic_DNA"/>
</dbReference>
<dbReference type="PANTHER" id="PTHR11609:SF5">
    <property type="entry name" value="PHOSPHORIBOSYLAMINOIMIDAZOLE CARBOXYLASE"/>
    <property type="match status" value="1"/>
</dbReference>
<comment type="caution">
    <text evidence="7">The sequence shown here is derived from an EMBL/GenBank/DDBJ whole genome shotgun (WGS) entry which is preliminary data.</text>
</comment>
<evidence type="ECO:0000256" key="3">
    <source>
        <dbReference type="ARBA" id="ARBA00022840"/>
    </source>
</evidence>
<dbReference type="InterPro" id="IPR003135">
    <property type="entry name" value="ATP-grasp_carboxylate-amine"/>
</dbReference>
<comment type="pathway">
    <text evidence="4 5">Purine metabolism; IMP biosynthesis via de novo pathway; 5-amino-1-(5-phospho-D-ribosyl)imidazole-4-carboxylate from 5-amino-1-(5-phospho-D-ribosyl)imidazole (N5-CAIR route): step 1/2.</text>
</comment>
<dbReference type="InterPro" id="IPR016185">
    <property type="entry name" value="PreATP-grasp_dom_sf"/>
</dbReference>
<dbReference type="EC" id="6.3.4.18" evidence="4 5"/>
<dbReference type="RefSeq" id="WP_009821555.1">
    <property type="nucleotide sequence ID" value="NZ_JAJGNP010000004.1"/>
</dbReference>
<feature type="binding site" evidence="4">
    <location>
        <position position="146"/>
    </location>
    <ligand>
        <name>ATP</name>
        <dbReference type="ChEBI" id="CHEBI:30616"/>
    </ligand>
</feature>
<comment type="function">
    <text evidence="5">Catalyzes the ATP-dependent conversion of 5-aminoimidazole ribonucleotide (AIR) and HCO(3)- to N5-carboxyaminoimidazole ribonucleotide (N5-CAIR).</text>
</comment>
<dbReference type="NCBIfam" id="TIGR01161">
    <property type="entry name" value="purK"/>
    <property type="match status" value="1"/>
</dbReference>
<feature type="binding site" evidence="4">
    <location>
        <begin position="181"/>
        <end position="184"/>
    </location>
    <ligand>
        <name>ATP</name>
        <dbReference type="ChEBI" id="CHEBI:30616"/>
    </ligand>
</feature>
<dbReference type="SUPFAM" id="SSF56059">
    <property type="entry name" value="Glutathione synthetase ATP-binding domain-like"/>
    <property type="match status" value="1"/>
</dbReference>
<evidence type="ECO:0000256" key="1">
    <source>
        <dbReference type="ARBA" id="ARBA00022741"/>
    </source>
</evidence>
<dbReference type="Pfam" id="PF17769">
    <property type="entry name" value="PurK_C"/>
    <property type="match status" value="1"/>
</dbReference>
<dbReference type="InterPro" id="IPR011761">
    <property type="entry name" value="ATP-grasp"/>
</dbReference>
<name>A0ABS8H2V9_9SPHN</name>
<evidence type="ECO:0000256" key="5">
    <source>
        <dbReference type="RuleBase" id="RU361200"/>
    </source>
</evidence>
<organism evidence="7 8">
    <name type="scientific">Sphingobium soli</name>
    <dbReference type="NCBI Taxonomy" id="1591116"/>
    <lineage>
        <taxon>Bacteria</taxon>
        <taxon>Pseudomonadati</taxon>
        <taxon>Pseudomonadota</taxon>
        <taxon>Alphaproteobacteria</taxon>
        <taxon>Sphingomonadales</taxon>
        <taxon>Sphingomonadaceae</taxon>
        <taxon>Sphingobium</taxon>
    </lineage>
</organism>
<feature type="binding site" evidence="4">
    <location>
        <position position="106"/>
    </location>
    <ligand>
        <name>ATP</name>
        <dbReference type="ChEBI" id="CHEBI:30616"/>
    </ligand>
</feature>
<feature type="binding site" evidence="4">
    <location>
        <position position="189"/>
    </location>
    <ligand>
        <name>ATP</name>
        <dbReference type="ChEBI" id="CHEBI:30616"/>
    </ligand>
</feature>
<evidence type="ECO:0000313" key="8">
    <source>
        <dbReference type="Proteomes" id="UP001198830"/>
    </source>
</evidence>
<dbReference type="Pfam" id="PF22660">
    <property type="entry name" value="RS_preATP-grasp-like"/>
    <property type="match status" value="1"/>
</dbReference>
<evidence type="ECO:0000256" key="2">
    <source>
        <dbReference type="ARBA" id="ARBA00022755"/>
    </source>
</evidence>
<keyword evidence="3 4" id="KW-0067">ATP-binding</keyword>
<dbReference type="InterPro" id="IPR040686">
    <property type="entry name" value="PurK_C"/>
</dbReference>
<keyword evidence="1 4" id="KW-0547">Nucleotide-binding</keyword>
<dbReference type="SUPFAM" id="SSF51246">
    <property type="entry name" value="Rudiment single hybrid motif"/>
    <property type="match status" value="1"/>
</dbReference>
<protein>
    <recommendedName>
        <fullName evidence="4 5">N5-carboxyaminoimidazole ribonucleotide synthase</fullName>
        <shortName evidence="4 5">N5-CAIR synthase</shortName>
        <ecNumber evidence="4 5">6.3.4.18</ecNumber>
    </recommendedName>
    <alternativeName>
        <fullName evidence="4 5">5-(carboxyamino)imidazole ribonucleotide synthetase</fullName>
    </alternativeName>
</protein>
<dbReference type="Gene3D" id="3.30.470.20">
    <property type="entry name" value="ATP-grasp fold, B domain"/>
    <property type="match status" value="1"/>
</dbReference>
<feature type="domain" description="ATP-grasp" evidence="6">
    <location>
        <begin position="110"/>
        <end position="296"/>
    </location>
</feature>
<evidence type="ECO:0000313" key="7">
    <source>
        <dbReference type="EMBL" id="MCC4232535.1"/>
    </source>
</evidence>
<keyword evidence="8" id="KW-1185">Reference proteome</keyword>
<comment type="catalytic activity">
    <reaction evidence="4 5">
        <text>5-amino-1-(5-phospho-beta-D-ribosyl)imidazole + hydrogencarbonate + ATP = 5-carboxyamino-1-(5-phospho-D-ribosyl)imidazole + ADP + phosphate + 2 H(+)</text>
        <dbReference type="Rhea" id="RHEA:19317"/>
        <dbReference type="ChEBI" id="CHEBI:15378"/>
        <dbReference type="ChEBI" id="CHEBI:17544"/>
        <dbReference type="ChEBI" id="CHEBI:30616"/>
        <dbReference type="ChEBI" id="CHEBI:43474"/>
        <dbReference type="ChEBI" id="CHEBI:58730"/>
        <dbReference type="ChEBI" id="CHEBI:137981"/>
        <dbReference type="ChEBI" id="CHEBI:456216"/>
        <dbReference type="EC" id="6.3.4.18"/>
    </reaction>
</comment>
<dbReference type="HAMAP" id="MF_01928">
    <property type="entry name" value="PurK"/>
    <property type="match status" value="1"/>
</dbReference>
<feature type="binding site" evidence="4">
    <location>
        <position position="212"/>
    </location>
    <ligand>
        <name>ATP</name>
        <dbReference type="ChEBI" id="CHEBI:30616"/>
    </ligand>
</feature>
<sequence>MTIIPPGSTIGILGGGQLGRMIAVAAAQLGYRTHIFAPEDSGPAADVSPNWTHGAYEDAAALSAFADSVDVVTYEFENIDPSAVDTLARHGLVRPGAQALRVAQDRLAEKRFVCDLGGLTAPFAPVESLDDLESAVETIGSRAILKTNRMGYDGKGQARLAEPGDAVGAWNAIGRQSAILEGFVTFAEEFSVILVRGADGAVRFWDSPANVHVDGILSTSTAPAGPLIEGQVEQARALAKQVADALDYVGVLTLEFFASADGPVFNEMAPRVHNSGHWTIEGAVTSQFENHVRAICGLPLGETGLAAPRVEMRNLIGDDVAAWADILRDPANHLHLYGKHEARPGRKMGHVTRLAL</sequence>
<evidence type="ECO:0000259" key="6">
    <source>
        <dbReference type="PROSITE" id="PS50975"/>
    </source>
</evidence>
<comment type="function">
    <text evidence="4">Catalyzes the ATP-dependent conversion of 5-aminoimidazole ribonucleotide (AIR) and HCO(3)(-) to N5-carboxyaminoimidazole ribonucleotide (N5-CAIR).</text>
</comment>
<gene>
    <name evidence="4 5" type="primary">purK</name>
    <name evidence="7" type="ORF">LL253_07510</name>
</gene>
<dbReference type="NCBIfam" id="NF004679">
    <property type="entry name" value="PRK06019.1-5"/>
    <property type="match status" value="1"/>
</dbReference>
<dbReference type="Gene3D" id="3.40.50.20">
    <property type="match status" value="1"/>
</dbReference>
<keyword evidence="2 4" id="KW-0658">Purine biosynthesis</keyword>
<dbReference type="InterPro" id="IPR013815">
    <property type="entry name" value="ATP_grasp_subdomain_1"/>
</dbReference>
<dbReference type="NCBIfam" id="NF004676">
    <property type="entry name" value="PRK06019.1-2"/>
    <property type="match status" value="1"/>
</dbReference>
<reference evidence="7 8" key="1">
    <citation type="submission" date="2021-10" db="EMBL/GenBank/DDBJ databases">
        <title>The diversity and Nitrogen Metabolism of Culturable Nitrate-Utilizing Bacteria Within the Oxygen Minimum Zone of the Changjiang (Yangtze River)Estuary.</title>
        <authorList>
            <person name="Zhang D."/>
            <person name="Zheng J."/>
            <person name="Liu S."/>
            <person name="He W."/>
        </authorList>
    </citation>
    <scope>NUCLEOTIDE SEQUENCE [LARGE SCALE GENOMIC DNA]</scope>
    <source>
        <strain evidence="7 8">FXH275-2</strain>
    </source>
</reference>
<comment type="subunit">
    <text evidence="4 5">Homodimer.</text>
</comment>
<comment type="similarity">
    <text evidence="4 5">Belongs to the PurK/PurT family.</text>
</comment>
<dbReference type="InterPro" id="IPR011054">
    <property type="entry name" value="Rudment_hybrid_motif"/>
</dbReference>
<dbReference type="GO" id="GO:0034028">
    <property type="term" value="F:5-(carboxyamino)imidazole ribonucleotide synthase activity"/>
    <property type="evidence" value="ECO:0007669"/>
    <property type="project" value="UniProtKB-EC"/>
</dbReference>
<accession>A0ABS8H2V9</accession>
<dbReference type="InterPro" id="IPR054350">
    <property type="entry name" value="PurT/PurK_preATP-grasp"/>
</dbReference>
<dbReference type="InterPro" id="IPR005875">
    <property type="entry name" value="PurK"/>
</dbReference>
<dbReference type="Gene3D" id="3.30.1490.20">
    <property type="entry name" value="ATP-grasp fold, A domain"/>
    <property type="match status" value="1"/>
</dbReference>
<evidence type="ECO:0000256" key="4">
    <source>
        <dbReference type="HAMAP-Rule" id="MF_01928"/>
    </source>
</evidence>
<dbReference type="PROSITE" id="PS50975">
    <property type="entry name" value="ATP_GRASP"/>
    <property type="match status" value="1"/>
</dbReference>
<feature type="binding site" evidence="4">
    <location>
        <begin position="151"/>
        <end position="157"/>
    </location>
    <ligand>
        <name>ATP</name>
        <dbReference type="ChEBI" id="CHEBI:30616"/>
    </ligand>
</feature>